<evidence type="ECO:0000313" key="4">
    <source>
        <dbReference type="Proteomes" id="UP001304298"/>
    </source>
</evidence>
<dbReference type="GO" id="GO:0046523">
    <property type="term" value="F:S-methyl-5-thioribose-1-phosphate isomerase activity"/>
    <property type="evidence" value="ECO:0007669"/>
    <property type="project" value="UniProtKB-EC"/>
</dbReference>
<dbReference type="InterPro" id="IPR027363">
    <property type="entry name" value="M1Pi_N"/>
</dbReference>
<reference evidence="3 4" key="1">
    <citation type="submission" date="2023-12" db="EMBL/GenBank/DDBJ databases">
        <title>Amycolatopsis sp. V23-08.</title>
        <authorList>
            <person name="Somphong A."/>
        </authorList>
    </citation>
    <scope>NUCLEOTIDE SEQUENCE [LARGE SCALE GENOMIC DNA]</scope>
    <source>
        <strain evidence="3 4">V23-08</strain>
    </source>
</reference>
<feature type="binding site" evidence="2">
    <location>
        <begin position="242"/>
        <end position="243"/>
    </location>
    <ligand>
        <name>substrate</name>
    </ligand>
</feature>
<protein>
    <recommendedName>
        <fullName evidence="2">Methylthioribose-1-phosphate isomerase</fullName>
        <shortName evidence="2">M1Pi</shortName>
        <shortName evidence="2">MTR-1-P isomerase</shortName>
        <ecNumber evidence="2">5.3.1.23</ecNumber>
    </recommendedName>
    <alternativeName>
        <fullName evidence="2">S-methyl-5-thioribose-1-phosphate isomerase</fullName>
    </alternativeName>
</protein>
<feature type="active site" description="Proton donor" evidence="2">
    <location>
        <position position="232"/>
    </location>
</feature>
<keyword evidence="4" id="KW-1185">Reference proteome</keyword>
<dbReference type="PANTHER" id="PTHR43475:SF1">
    <property type="entry name" value="METHYLTHIORIBOSE-1-PHOSPHATE ISOMERASE"/>
    <property type="match status" value="1"/>
</dbReference>
<dbReference type="HAMAP" id="MF_01678">
    <property type="entry name" value="Salvage_MtnA"/>
    <property type="match status" value="1"/>
</dbReference>
<dbReference type="InterPro" id="IPR042529">
    <property type="entry name" value="IF_2B-like_C"/>
</dbReference>
<dbReference type="InterPro" id="IPR011559">
    <property type="entry name" value="Initiation_fac_2B_a/b/d"/>
</dbReference>
<feature type="binding site" evidence="2">
    <location>
        <position position="191"/>
    </location>
    <ligand>
        <name>substrate</name>
    </ligand>
</feature>
<organism evidence="3 4">
    <name type="scientific">Amycolatopsis heterodermiae</name>
    <dbReference type="NCBI Taxonomy" id="3110235"/>
    <lineage>
        <taxon>Bacteria</taxon>
        <taxon>Bacillati</taxon>
        <taxon>Actinomycetota</taxon>
        <taxon>Actinomycetes</taxon>
        <taxon>Pseudonocardiales</taxon>
        <taxon>Pseudonocardiaceae</taxon>
        <taxon>Amycolatopsis</taxon>
    </lineage>
</organism>
<dbReference type="SUPFAM" id="SSF100950">
    <property type="entry name" value="NagB/RpiA/CoA transferase-like"/>
    <property type="match status" value="1"/>
</dbReference>
<dbReference type="NCBIfam" id="NF004326">
    <property type="entry name" value="PRK05720.1"/>
    <property type="match status" value="1"/>
</dbReference>
<dbReference type="Gene3D" id="1.20.120.420">
    <property type="entry name" value="translation initiation factor eif-2b, domain 1"/>
    <property type="match status" value="1"/>
</dbReference>
<feature type="site" description="Transition state stabilizer" evidence="2">
    <location>
        <position position="152"/>
    </location>
</feature>
<dbReference type="Proteomes" id="UP001304298">
    <property type="component" value="Unassembled WGS sequence"/>
</dbReference>
<dbReference type="Pfam" id="PF01008">
    <property type="entry name" value="IF-2B"/>
    <property type="match status" value="1"/>
</dbReference>
<dbReference type="NCBIfam" id="TIGR00524">
    <property type="entry name" value="eIF-2B_rel"/>
    <property type="match status" value="1"/>
</dbReference>
<comment type="caution">
    <text evidence="3">The sequence shown here is derived from an EMBL/GenBank/DDBJ whole genome shotgun (WGS) entry which is preliminary data.</text>
</comment>
<evidence type="ECO:0000256" key="2">
    <source>
        <dbReference type="HAMAP-Rule" id="MF_01678"/>
    </source>
</evidence>
<proteinExistence type="inferred from homology"/>
<keyword evidence="2" id="KW-0486">Methionine biosynthesis</keyword>
<comment type="catalytic activity">
    <reaction evidence="2">
        <text>5-(methylsulfanyl)-alpha-D-ribose 1-phosphate = 5-(methylsulfanyl)-D-ribulose 1-phosphate</text>
        <dbReference type="Rhea" id="RHEA:19989"/>
        <dbReference type="ChEBI" id="CHEBI:58533"/>
        <dbReference type="ChEBI" id="CHEBI:58548"/>
        <dbReference type="EC" id="5.3.1.23"/>
    </reaction>
</comment>
<feature type="binding site" evidence="2">
    <location>
        <position position="87"/>
    </location>
    <ligand>
        <name>substrate</name>
    </ligand>
</feature>
<name>A0ABU5RJQ3_9PSEU</name>
<dbReference type="NCBIfam" id="TIGR00512">
    <property type="entry name" value="salvage_mtnA"/>
    <property type="match status" value="1"/>
</dbReference>
<dbReference type="RefSeq" id="WP_323335791.1">
    <property type="nucleotide sequence ID" value="NZ_JAYFSI010000016.1"/>
</dbReference>
<accession>A0ABU5RJQ3</accession>
<dbReference type="EMBL" id="JAYFSI010000016">
    <property type="protein sequence ID" value="MEA5366507.1"/>
    <property type="molecule type" value="Genomic_DNA"/>
</dbReference>
<dbReference type="EC" id="5.3.1.23" evidence="2"/>
<feature type="binding site" evidence="2">
    <location>
        <begin position="45"/>
        <end position="47"/>
    </location>
    <ligand>
        <name>substrate</name>
    </ligand>
</feature>
<sequence length="338" mass="35182">MTRSIAWQDGAITAVDQCALPHEYRMLRLSTVDEVIDAIQRLAIRGAPAIGVAGALAVALSARAHTRDGVCDEIAVRAEARRIADARPTAVNLSWAVRRVLGKLDGGADAVLAEAGTILVEDEERNRAAAGEAANLVRRLCGPEPLRLLTHCNTGRLATVAWGTALGAIRLLAGEGHVTEVLFGETRPLLQGARLTAWELAEAGIPHRMLVDSAGPAALAAGMVDCVLVGADRVCANGDVANKIGTYSLALAASRAGVPFVVVAPESTLDTTLRSGADIVIEERSPAEVTAFGGVEVAPPGTRVFNPAFDVTPAELVTAVVTESGLFRPNGTVEERAS</sequence>
<evidence type="ECO:0000313" key="3">
    <source>
        <dbReference type="EMBL" id="MEA5366507.1"/>
    </source>
</evidence>
<dbReference type="InterPro" id="IPR005251">
    <property type="entry name" value="IF-M1Pi"/>
</dbReference>
<keyword evidence="1 2" id="KW-0413">Isomerase</keyword>
<comment type="function">
    <text evidence="2">Catalyzes the interconversion of methylthioribose-1-phosphate (MTR-1-P) into methylthioribulose-1-phosphate (MTRu-1-P).</text>
</comment>
<dbReference type="InterPro" id="IPR037171">
    <property type="entry name" value="NagB/RpiA_transferase-like"/>
</dbReference>
<dbReference type="InterPro" id="IPR000649">
    <property type="entry name" value="IF-2B-related"/>
</dbReference>
<gene>
    <name evidence="2 3" type="primary">mtnA</name>
    <name evidence="3" type="ORF">VA596_43745</name>
</gene>
<keyword evidence="2" id="KW-0028">Amino-acid biosynthesis</keyword>
<dbReference type="PANTHER" id="PTHR43475">
    <property type="entry name" value="METHYLTHIORIBOSE-1-PHOSPHATE ISOMERASE"/>
    <property type="match status" value="1"/>
</dbReference>
<dbReference type="Gene3D" id="3.40.50.10470">
    <property type="entry name" value="Translation initiation factor eif-2b, domain 2"/>
    <property type="match status" value="1"/>
</dbReference>
<evidence type="ECO:0000256" key="1">
    <source>
        <dbReference type="ARBA" id="ARBA00023235"/>
    </source>
</evidence>
<comment type="similarity">
    <text evidence="2">Belongs to the EIF-2B alpha/beta/delta subunits family. MtnA subfamily.</text>
</comment>
<comment type="pathway">
    <text evidence="2">Amino-acid biosynthesis; L-methionine biosynthesis via salvage pathway; L-methionine from S-methyl-5-thio-alpha-D-ribose 1-phosphate: step 1/6.</text>
</comment>